<accession>A0A563W328</accession>
<name>A0A563W328_9CYAN</name>
<dbReference type="EMBL" id="CAACVJ010000657">
    <property type="protein sequence ID" value="VEP18102.1"/>
    <property type="molecule type" value="Genomic_DNA"/>
</dbReference>
<keyword evidence="3" id="KW-1185">Reference proteome</keyword>
<dbReference type="AlphaFoldDB" id="A0A563W328"/>
<evidence type="ECO:0000313" key="3">
    <source>
        <dbReference type="Proteomes" id="UP000320055"/>
    </source>
</evidence>
<feature type="region of interest" description="Disordered" evidence="1">
    <location>
        <begin position="1"/>
        <end position="59"/>
    </location>
</feature>
<evidence type="ECO:0000256" key="1">
    <source>
        <dbReference type="SAM" id="MobiDB-lite"/>
    </source>
</evidence>
<evidence type="ECO:0000313" key="2">
    <source>
        <dbReference type="EMBL" id="VEP18102.1"/>
    </source>
</evidence>
<protein>
    <submittedName>
        <fullName evidence="2">Uncharacterized protein</fullName>
    </submittedName>
</protein>
<organism evidence="2 3">
    <name type="scientific">Hyella patelloides LEGE 07179</name>
    <dbReference type="NCBI Taxonomy" id="945734"/>
    <lineage>
        <taxon>Bacteria</taxon>
        <taxon>Bacillati</taxon>
        <taxon>Cyanobacteriota</taxon>
        <taxon>Cyanophyceae</taxon>
        <taxon>Pleurocapsales</taxon>
        <taxon>Hyellaceae</taxon>
        <taxon>Hyella</taxon>
    </lineage>
</organism>
<dbReference type="Proteomes" id="UP000320055">
    <property type="component" value="Unassembled WGS sequence"/>
</dbReference>
<reference evidence="2 3" key="1">
    <citation type="submission" date="2019-01" db="EMBL/GenBank/DDBJ databases">
        <authorList>
            <person name="Brito A."/>
        </authorList>
    </citation>
    <scope>NUCLEOTIDE SEQUENCE [LARGE SCALE GENOMIC DNA]</scope>
    <source>
        <strain evidence="2">1</strain>
    </source>
</reference>
<gene>
    <name evidence="2" type="ORF">H1P_6900002</name>
</gene>
<proteinExistence type="predicted"/>
<sequence>MVHKPKNLKESASPPHVGHCSSLRSNQRPWGASGGKLSPRPLQAVGKRKYRHLLTNSNP</sequence>